<accession>A0AB36P8G5</accession>
<gene>
    <name evidence="2" type="ORF">B0A72_02470</name>
    <name evidence="3" type="ORF">SAMN05444387_3201</name>
</gene>
<dbReference type="SUPFAM" id="SSF51735">
    <property type="entry name" value="NAD(P)-binding Rossmann-fold domains"/>
    <property type="match status" value="1"/>
</dbReference>
<protein>
    <submittedName>
        <fullName evidence="3">NADH-flavin reductase</fullName>
    </submittedName>
</protein>
<reference evidence="2 5" key="1">
    <citation type="submission" date="2016-11" db="EMBL/GenBank/DDBJ databases">
        <title>Whole genomes of Flavobacteriaceae.</title>
        <authorList>
            <person name="Stine C."/>
            <person name="Li C."/>
            <person name="Tadesse D."/>
        </authorList>
    </citation>
    <scope>NUCLEOTIDE SEQUENCE [LARGE SCALE GENOMIC DNA]</scope>
    <source>
        <strain evidence="2 5">ATCC 19366</strain>
    </source>
</reference>
<evidence type="ECO:0000313" key="2">
    <source>
        <dbReference type="EMBL" id="OXB07749.1"/>
    </source>
</evidence>
<dbReference type="Proteomes" id="UP000198431">
    <property type="component" value="Unassembled WGS sequence"/>
</dbReference>
<sequence>MNITIFGGTGPAGLLVIEKALADGHRVVTYVRPSTSISIENSKLVIIRGELSDAGRIEEAVIGADAVISLIGPKKKSKQLDISIGYMNIIAAMKKTGTKRLITAVSSSYSDPNDSFQFMVSFGVVMLKVLAPGILKDIVTFGDLIRNSGLDWTMARVPMLKTKPAQGNIHIGYAGDGKFSFFELSRADLANFLLAQLDTNDYLYKAPAISK</sequence>
<dbReference type="RefSeq" id="WP_073396215.1">
    <property type="nucleotide sequence ID" value="NZ_FRBX01000004.1"/>
</dbReference>
<dbReference type="GO" id="GO:0042602">
    <property type="term" value="F:riboflavin reductase (NADPH) activity"/>
    <property type="evidence" value="ECO:0007669"/>
    <property type="project" value="TreeGrafter"/>
</dbReference>
<dbReference type="Gene3D" id="3.40.50.720">
    <property type="entry name" value="NAD(P)-binding Rossmann-like Domain"/>
    <property type="match status" value="1"/>
</dbReference>
<evidence type="ECO:0000313" key="5">
    <source>
        <dbReference type="Proteomes" id="UP000198431"/>
    </source>
</evidence>
<dbReference type="InterPro" id="IPR016040">
    <property type="entry name" value="NAD(P)-bd_dom"/>
</dbReference>
<name>A0AB36P8G5_9FLAO</name>
<dbReference type="PANTHER" id="PTHR43355">
    <property type="entry name" value="FLAVIN REDUCTASE (NADPH)"/>
    <property type="match status" value="1"/>
</dbReference>
<reference evidence="3 4" key="2">
    <citation type="submission" date="2016-11" db="EMBL/GenBank/DDBJ databases">
        <authorList>
            <person name="Varghese N."/>
            <person name="Submissions S."/>
        </authorList>
    </citation>
    <scope>NUCLEOTIDE SEQUENCE [LARGE SCALE GENOMIC DNA]</scope>
    <source>
        <strain evidence="3 4">DSM 6368</strain>
    </source>
</reference>
<dbReference type="PANTHER" id="PTHR43355:SF2">
    <property type="entry name" value="FLAVIN REDUCTASE (NADPH)"/>
    <property type="match status" value="1"/>
</dbReference>
<dbReference type="Proteomes" id="UP000184216">
    <property type="component" value="Unassembled WGS sequence"/>
</dbReference>
<dbReference type="Pfam" id="PF13460">
    <property type="entry name" value="NAD_binding_10"/>
    <property type="match status" value="1"/>
</dbReference>
<evidence type="ECO:0000259" key="1">
    <source>
        <dbReference type="Pfam" id="PF13460"/>
    </source>
</evidence>
<evidence type="ECO:0000313" key="3">
    <source>
        <dbReference type="EMBL" id="SHM79222.1"/>
    </source>
</evidence>
<evidence type="ECO:0000313" key="4">
    <source>
        <dbReference type="Proteomes" id="UP000184216"/>
    </source>
</evidence>
<keyword evidence="4" id="KW-1185">Reference proteome</keyword>
<proteinExistence type="predicted"/>
<dbReference type="EMBL" id="FRBX01000004">
    <property type="protein sequence ID" value="SHM79222.1"/>
    <property type="molecule type" value="Genomic_DNA"/>
</dbReference>
<dbReference type="GO" id="GO:0004074">
    <property type="term" value="F:biliverdin reductase [NAD(P)H] activity"/>
    <property type="evidence" value="ECO:0007669"/>
    <property type="project" value="TreeGrafter"/>
</dbReference>
<dbReference type="AlphaFoldDB" id="A0AB36P8G5"/>
<organism evidence="2 5">
    <name type="scientific">Flavobacterium pectinovorum</name>
    <dbReference type="NCBI Taxonomy" id="29533"/>
    <lineage>
        <taxon>Bacteria</taxon>
        <taxon>Pseudomonadati</taxon>
        <taxon>Bacteroidota</taxon>
        <taxon>Flavobacteriia</taxon>
        <taxon>Flavobacteriales</taxon>
        <taxon>Flavobacteriaceae</taxon>
        <taxon>Flavobacterium</taxon>
    </lineage>
</organism>
<comment type="caution">
    <text evidence="2">The sequence shown here is derived from an EMBL/GenBank/DDBJ whole genome shotgun (WGS) entry which is preliminary data.</text>
</comment>
<dbReference type="InterPro" id="IPR051606">
    <property type="entry name" value="Polyketide_Oxido-like"/>
</dbReference>
<feature type="domain" description="NAD(P)-binding" evidence="1">
    <location>
        <begin position="7"/>
        <end position="199"/>
    </location>
</feature>
<dbReference type="InterPro" id="IPR036291">
    <property type="entry name" value="NAD(P)-bd_dom_sf"/>
</dbReference>
<dbReference type="EMBL" id="MUHB01000003">
    <property type="protein sequence ID" value="OXB07749.1"/>
    <property type="molecule type" value="Genomic_DNA"/>
</dbReference>